<dbReference type="OrthoDB" id="5119157at2"/>
<comment type="caution">
    <text evidence="2">The sequence shown here is derived from an EMBL/GenBank/DDBJ whole genome shotgun (WGS) entry which is preliminary data.</text>
</comment>
<name>A0A7J5BWF7_9MICO</name>
<evidence type="ECO:0000256" key="1">
    <source>
        <dbReference type="SAM" id="MobiDB-lite"/>
    </source>
</evidence>
<accession>A0A7J5BWF7</accession>
<organism evidence="2 3">
    <name type="scientific">Pseudoclavibacter chungangensis</name>
    <dbReference type="NCBI Taxonomy" id="587635"/>
    <lineage>
        <taxon>Bacteria</taxon>
        <taxon>Bacillati</taxon>
        <taxon>Actinomycetota</taxon>
        <taxon>Actinomycetes</taxon>
        <taxon>Micrococcales</taxon>
        <taxon>Microbacteriaceae</taxon>
        <taxon>Pseudoclavibacter</taxon>
    </lineage>
</organism>
<proteinExistence type="predicted"/>
<protein>
    <submittedName>
        <fullName evidence="2">Uncharacterized protein</fullName>
    </submittedName>
</protein>
<reference evidence="2 3" key="1">
    <citation type="submission" date="2019-09" db="EMBL/GenBank/DDBJ databases">
        <title>Phylogeny of genus Pseudoclavibacter and closely related genus.</title>
        <authorList>
            <person name="Li Y."/>
        </authorList>
    </citation>
    <scope>NUCLEOTIDE SEQUENCE [LARGE SCALE GENOMIC DNA]</scope>
    <source>
        <strain evidence="2 3">DSM 23821</strain>
    </source>
</reference>
<dbReference type="Proteomes" id="UP000467240">
    <property type="component" value="Unassembled WGS sequence"/>
</dbReference>
<feature type="compositionally biased region" description="Low complexity" evidence="1">
    <location>
        <begin position="94"/>
        <end position="105"/>
    </location>
</feature>
<evidence type="ECO:0000313" key="3">
    <source>
        <dbReference type="Proteomes" id="UP000467240"/>
    </source>
</evidence>
<gene>
    <name evidence="2" type="ORF">F8O01_08035</name>
</gene>
<dbReference type="RefSeq" id="WP_158040363.1">
    <property type="nucleotide sequence ID" value="NZ_JACCFV010000001.1"/>
</dbReference>
<feature type="compositionally biased region" description="Basic and acidic residues" evidence="1">
    <location>
        <begin position="1"/>
        <end position="17"/>
    </location>
</feature>
<feature type="compositionally biased region" description="Polar residues" evidence="1">
    <location>
        <begin position="18"/>
        <end position="34"/>
    </location>
</feature>
<feature type="region of interest" description="Disordered" evidence="1">
    <location>
        <begin position="94"/>
        <end position="139"/>
    </location>
</feature>
<sequence>MADSTRTDDKTRDEKARSSSTGEQQTGDARQHATNARVAQLRGGLEKAVTGREELIKTKAVEFAEKIDERTGGRHHQKLRVALMVVEFVVDRVGGSSAAGTTSGDTDSKRAHGTTSTGPTRGAAEEPEQLGEFRNMSDR</sequence>
<feature type="region of interest" description="Disordered" evidence="1">
    <location>
        <begin position="1"/>
        <end position="45"/>
    </location>
</feature>
<dbReference type="AlphaFoldDB" id="A0A7J5BWF7"/>
<dbReference type="EMBL" id="WBJZ01000008">
    <property type="protein sequence ID" value="KAB1657880.1"/>
    <property type="molecule type" value="Genomic_DNA"/>
</dbReference>
<keyword evidence="3" id="KW-1185">Reference proteome</keyword>
<evidence type="ECO:0000313" key="2">
    <source>
        <dbReference type="EMBL" id="KAB1657880.1"/>
    </source>
</evidence>